<sequence length="354" mass="36979">MPLPNTLDLIRELIAIPGPPGQESAVATAVAAHAESLGCAHATDARGNLIIAAPGAGAVPEKARVVVMAHLDEIALMVERIEPDGLLRVVSLGGLLPWKLGEGPVEILASSGEITGVLGFGSIHTNSPESPTVKARDSALTWDAARVFTGLSVTELKARGVRPGTRVVLGRARRTVTEMGDFIAAPFLDDRADVAALLLALEIVKSEGLNLPGVVFAATSAEEVGGHGALYMLRNLQPEVGIALEIGPRVPESRFTLDDQPTVWVHDGYCDTLASDLDLIAGAAEAAKLTPHWQALSRGGSDASCAGSHGLVARPITLAFAAENSHGYEITHKDSVTNLARLLVEVLRRVANGD</sequence>
<evidence type="ECO:0000256" key="1">
    <source>
        <dbReference type="ARBA" id="ARBA00006272"/>
    </source>
</evidence>
<accession>A0A402D140</accession>
<dbReference type="Gene3D" id="3.40.630.10">
    <property type="entry name" value="Zn peptidases"/>
    <property type="match status" value="1"/>
</dbReference>
<dbReference type="SUPFAM" id="SSF53187">
    <property type="entry name" value="Zn-dependent exopeptidases"/>
    <property type="match status" value="1"/>
</dbReference>
<keyword evidence="3" id="KW-0645">Protease</keyword>
<evidence type="ECO:0000256" key="8">
    <source>
        <dbReference type="PIRSR" id="PIRSR001123-2"/>
    </source>
</evidence>
<dbReference type="PANTHER" id="PTHR32481:SF0">
    <property type="entry name" value="AMINOPEPTIDASE YPDE-RELATED"/>
    <property type="match status" value="1"/>
</dbReference>
<dbReference type="AlphaFoldDB" id="A0A402D140"/>
<dbReference type="InterPro" id="IPR051464">
    <property type="entry name" value="Peptidase_M42_aminopept"/>
</dbReference>
<evidence type="ECO:0000256" key="5">
    <source>
        <dbReference type="ARBA" id="ARBA00022801"/>
    </source>
</evidence>
<proteinExistence type="inferred from homology"/>
<name>A0A402D140_9BACT</name>
<evidence type="ECO:0000256" key="3">
    <source>
        <dbReference type="ARBA" id="ARBA00022670"/>
    </source>
</evidence>
<dbReference type="GO" id="GO:0046872">
    <property type="term" value="F:metal ion binding"/>
    <property type="evidence" value="ECO:0007669"/>
    <property type="project" value="UniProtKB-UniRule"/>
</dbReference>
<dbReference type="PANTHER" id="PTHR32481">
    <property type="entry name" value="AMINOPEPTIDASE"/>
    <property type="match status" value="1"/>
</dbReference>
<feature type="binding site" evidence="8">
    <location>
        <position position="189"/>
    </location>
    <ligand>
        <name>Zn(2+)</name>
        <dbReference type="ChEBI" id="CHEBI:29105"/>
        <label>1</label>
    </ligand>
</feature>
<dbReference type="EMBL" id="AP025739">
    <property type="protein sequence ID" value="BDI31690.1"/>
    <property type="molecule type" value="Genomic_DNA"/>
</dbReference>
<comment type="cofactor">
    <cofactor evidence="8">
        <name>a divalent metal cation</name>
        <dbReference type="ChEBI" id="CHEBI:60240"/>
    </cofactor>
    <text evidence="8">Binds 2 divalent metal cations per subunit.</text>
</comment>
<keyword evidence="5" id="KW-0378">Hydrolase</keyword>
<dbReference type="RefSeq" id="WP_119323262.1">
    <property type="nucleotide sequence ID" value="NZ_AP025739.1"/>
</dbReference>
<dbReference type="KEGG" id="ccot:CCAX7_37410"/>
<reference evidence="9 10" key="1">
    <citation type="journal article" date="2019" name="Int. J. Syst. Evol. Microbiol.">
        <title>Capsulimonas corticalis gen. nov., sp. nov., an aerobic capsulated bacterium, of a novel bacterial order, Capsulimonadales ord. nov., of the class Armatimonadia of the phylum Armatimonadetes.</title>
        <authorList>
            <person name="Li J."/>
            <person name="Kudo C."/>
            <person name="Tonouchi A."/>
        </authorList>
    </citation>
    <scope>NUCLEOTIDE SEQUENCE [LARGE SCALE GENOMIC DNA]</scope>
    <source>
        <strain evidence="9 10">AX-7</strain>
    </source>
</reference>
<gene>
    <name evidence="9" type="ORF">CCAX7_37410</name>
</gene>
<dbReference type="SUPFAM" id="SSF101821">
    <property type="entry name" value="Aminopeptidase/glucanase lid domain"/>
    <property type="match status" value="1"/>
</dbReference>
<evidence type="ECO:0000256" key="2">
    <source>
        <dbReference type="ARBA" id="ARBA00022438"/>
    </source>
</evidence>
<evidence type="ECO:0000313" key="10">
    <source>
        <dbReference type="Proteomes" id="UP000287394"/>
    </source>
</evidence>
<comment type="similarity">
    <text evidence="1 6">Belongs to the peptidase M42 family.</text>
</comment>
<evidence type="ECO:0000256" key="4">
    <source>
        <dbReference type="ARBA" id="ARBA00022723"/>
    </source>
</evidence>
<feature type="binding site" evidence="8">
    <location>
        <position position="245"/>
    </location>
    <ligand>
        <name>Zn(2+)</name>
        <dbReference type="ChEBI" id="CHEBI:29105"/>
        <label>1</label>
    </ligand>
</feature>
<dbReference type="OrthoDB" id="9772053at2"/>
<keyword evidence="2" id="KW-0031">Aminopeptidase</keyword>
<dbReference type="Gene3D" id="2.40.30.40">
    <property type="entry name" value="Peptidase M42, domain 2"/>
    <property type="match status" value="1"/>
</dbReference>
<dbReference type="Proteomes" id="UP000287394">
    <property type="component" value="Chromosome"/>
</dbReference>
<keyword evidence="10" id="KW-1185">Reference proteome</keyword>
<dbReference type="GO" id="GO:0004177">
    <property type="term" value="F:aminopeptidase activity"/>
    <property type="evidence" value="ECO:0007669"/>
    <property type="project" value="UniProtKB-UniRule"/>
</dbReference>
<dbReference type="Pfam" id="PF05343">
    <property type="entry name" value="Peptidase_M42"/>
    <property type="match status" value="1"/>
</dbReference>
<dbReference type="GO" id="GO:0006508">
    <property type="term" value="P:proteolysis"/>
    <property type="evidence" value="ECO:0007669"/>
    <property type="project" value="UniProtKB-KW"/>
</dbReference>
<evidence type="ECO:0000313" key="9">
    <source>
        <dbReference type="EMBL" id="BDI31690.1"/>
    </source>
</evidence>
<dbReference type="InterPro" id="IPR023367">
    <property type="entry name" value="Peptidase_M42_dom2"/>
</dbReference>
<organism evidence="9 10">
    <name type="scientific">Capsulimonas corticalis</name>
    <dbReference type="NCBI Taxonomy" id="2219043"/>
    <lineage>
        <taxon>Bacteria</taxon>
        <taxon>Bacillati</taxon>
        <taxon>Armatimonadota</taxon>
        <taxon>Armatimonadia</taxon>
        <taxon>Capsulimonadales</taxon>
        <taxon>Capsulimonadaceae</taxon>
        <taxon>Capsulimonas</taxon>
    </lineage>
</organism>
<feature type="active site" description="Proton acceptor" evidence="7">
    <location>
        <position position="222"/>
    </location>
</feature>
<evidence type="ECO:0000256" key="6">
    <source>
        <dbReference type="PIRNR" id="PIRNR001123"/>
    </source>
</evidence>
<feature type="binding site" evidence="8">
    <location>
        <position position="70"/>
    </location>
    <ligand>
        <name>Zn(2+)</name>
        <dbReference type="ChEBI" id="CHEBI:29105"/>
        <label>1</label>
    </ligand>
</feature>
<dbReference type="InterPro" id="IPR008007">
    <property type="entry name" value="Peptidase_M42"/>
</dbReference>
<dbReference type="PIRSF" id="PIRSF001123">
    <property type="entry name" value="PepA_GA"/>
    <property type="match status" value="1"/>
</dbReference>
<feature type="binding site" evidence="8">
    <location>
        <position position="189"/>
    </location>
    <ligand>
        <name>Zn(2+)</name>
        <dbReference type="ChEBI" id="CHEBI:29105"/>
        <label>2</label>
    </ligand>
</feature>
<evidence type="ECO:0000256" key="7">
    <source>
        <dbReference type="PIRSR" id="PIRSR001123-1"/>
    </source>
</evidence>
<keyword evidence="4 8" id="KW-0479">Metal-binding</keyword>
<protein>
    <submittedName>
        <fullName evidence="9">Peptidase M42</fullName>
    </submittedName>
</protein>
<feature type="binding site" evidence="8">
    <location>
        <position position="326"/>
    </location>
    <ligand>
        <name>Zn(2+)</name>
        <dbReference type="ChEBI" id="CHEBI:29105"/>
        <label>2</label>
    </ligand>
</feature>
<feature type="binding site" evidence="8">
    <location>
        <position position="223"/>
    </location>
    <ligand>
        <name>Zn(2+)</name>
        <dbReference type="ChEBI" id="CHEBI:29105"/>
        <label>2</label>
    </ligand>
</feature>